<evidence type="ECO:0000313" key="3">
    <source>
        <dbReference type="Proteomes" id="UP000596661"/>
    </source>
</evidence>
<reference evidence="2" key="1">
    <citation type="submission" date="2018-11" db="EMBL/GenBank/DDBJ databases">
        <authorList>
            <person name="Grassa J C."/>
        </authorList>
    </citation>
    <scope>NUCLEOTIDE SEQUENCE [LARGE SCALE GENOMIC DNA]</scope>
</reference>
<accession>A0A803NH75</accession>
<dbReference type="EnsemblPlants" id="evm.model.01.1471">
    <property type="protein sequence ID" value="cds.evm.model.01.1471"/>
    <property type="gene ID" value="evm.TU.01.1471"/>
</dbReference>
<keyword evidence="1" id="KW-0732">Signal</keyword>
<reference evidence="2" key="2">
    <citation type="submission" date="2021-03" db="UniProtKB">
        <authorList>
            <consortium name="EnsemblPlants"/>
        </authorList>
    </citation>
    <scope>IDENTIFICATION</scope>
</reference>
<dbReference type="PANTHER" id="PTHR47481">
    <property type="match status" value="1"/>
</dbReference>
<feature type="signal peptide" evidence="1">
    <location>
        <begin position="1"/>
        <end position="18"/>
    </location>
</feature>
<protein>
    <submittedName>
        <fullName evidence="2">Uncharacterized protein</fullName>
    </submittedName>
</protein>
<dbReference type="Proteomes" id="UP000596661">
    <property type="component" value="Chromosome 1"/>
</dbReference>
<feature type="chain" id="PRO_5030731437" evidence="1">
    <location>
        <begin position="19"/>
        <end position="122"/>
    </location>
</feature>
<evidence type="ECO:0000313" key="2">
    <source>
        <dbReference type="EnsemblPlants" id="cds.evm.model.01.1471"/>
    </source>
</evidence>
<dbReference type="EMBL" id="UZAU01000032">
    <property type="status" value="NOT_ANNOTATED_CDS"/>
    <property type="molecule type" value="Genomic_DNA"/>
</dbReference>
<sequence length="122" mass="14010">MHWLMNSITLLMLDYVINFQTSAKIWTIFTKLWATTSRARLLLIRGLLQSTKKGPFSIDEYFLKMNPYADALTTAAQPLSNDDLILYIHGGLDSEYEVVVVNLTSRTDNPILQEVQFMLHSQ</sequence>
<dbReference type="Pfam" id="PF14223">
    <property type="entry name" value="Retrotran_gag_2"/>
    <property type="match status" value="1"/>
</dbReference>
<proteinExistence type="predicted"/>
<evidence type="ECO:0000256" key="1">
    <source>
        <dbReference type="SAM" id="SignalP"/>
    </source>
</evidence>
<name>A0A803NH75_CANSA</name>
<dbReference type="Gramene" id="evm.model.01.1471">
    <property type="protein sequence ID" value="cds.evm.model.01.1471"/>
    <property type="gene ID" value="evm.TU.01.1471"/>
</dbReference>
<organism evidence="2 3">
    <name type="scientific">Cannabis sativa</name>
    <name type="common">Hemp</name>
    <name type="synonym">Marijuana</name>
    <dbReference type="NCBI Taxonomy" id="3483"/>
    <lineage>
        <taxon>Eukaryota</taxon>
        <taxon>Viridiplantae</taxon>
        <taxon>Streptophyta</taxon>
        <taxon>Embryophyta</taxon>
        <taxon>Tracheophyta</taxon>
        <taxon>Spermatophyta</taxon>
        <taxon>Magnoliopsida</taxon>
        <taxon>eudicotyledons</taxon>
        <taxon>Gunneridae</taxon>
        <taxon>Pentapetalae</taxon>
        <taxon>rosids</taxon>
        <taxon>fabids</taxon>
        <taxon>Rosales</taxon>
        <taxon>Cannabaceae</taxon>
        <taxon>Cannabis</taxon>
    </lineage>
</organism>
<dbReference type="AlphaFoldDB" id="A0A803NH75"/>
<dbReference type="PANTHER" id="PTHR47481:SF31">
    <property type="entry name" value="OS01G0873500 PROTEIN"/>
    <property type="match status" value="1"/>
</dbReference>
<keyword evidence="3" id="KW-1185">Reference proteome</keyword>